<dbReference type="GO" id="GO:0005634">
    <property type="term" value="C:nucleus"/>
    <property type="evidence" value="ECO:0007669"/>
    <property type="project" value="UniProtKB-SubCell"/>
</dbReference>
<comment type="subcellular location">
    <subcellularLocation>
        <location evidence="1">Nucleus</location>
    </subcellularLocation>
</comment>
<dbReference type="InterPro" id="IPR004875">
    <property type="entry name" value="DDE_SF_endonuclease_dom"/>
</dbReference>
<dbReference type="Pfam" id="PF03184">
    <property type="entry name" value="DDE_1"/>
    <property type="match status" value="1"/>
</dbReference>
<dbReference type="InterPro" id="IPR006600">
    <property type="entry name" value="HTH_CenpB_DNA-bd_dom"/>
</dbReference>
<dbReference type="Pfam" id="PF03221">
    <property type="entry name" value="HTH_Tnp_Tc5"/>
    <property type="match status" value="1"/>
</dbReference>
<dbReference type="GO" id="GO:0003677">
    <property type="term" value="F:DNA binding"/>
    <property type="evidence" value="ECO:0007669"/>
    <property type="project" value="UniProtKB-KW"/>
</dbReference>
<dbReference type="InterPro" id="IPR057560">
    <property type="entry name" value="Znf_SCAND3"/>
</dbReference>
<evidence type="ECO:0000259" key="3">
    <source>
        <dbReference type="PROSITE" id="PS51253"/>
    </source>
</evidence>
<comment type="caution">
    <text evidence="4">The sequence shown here is derived from an EMBL/GenBank/DDBJ whole genome shotgun (WGS) entry which is preliminary data.</text>
</comment>
<dbReference type="PANTHER" id="PTHR19303:SF57">
    <property type="entry name" value="HTH CENPB-TYPE DOMAIN-CONTAINING PROTEIN"/>
    <property type="match status" value="1"/>
</dbReference>
<dbReference type="InterPro" id="IPR009057">
    <property type="entry name" value="Homeodomain-like_sf"/>
</dbReference>
<dbReference type="Proteomes" id="UP000580250">
    <property type="component" value="Unassembled WGS sequence"/>
</dbReference>
<dbReference type="OrthoDB" id="6502958at2759"/>
<dbReference type="EMBL" id="CAJEWN010003817">
    <property type="protein sequence ID" value="CAD2208668.1"/>
    <property type="molecule type" value="Genomic_DNA"/>
</dbReference>
<dbReference type="PROSITE" id="PS51253">
    <property type="entry name" value="HTH_CENPB"/>
    <property type="match status" value="1"/>
</dbReference>
<keyword evidence="2" id="KW-0238">DNA-binding</keyword>
<name>A0A6V7YAR3_MELEN</name>
<dbReference type="Gene3D" id="1.10.10.60">
    <property type="entry name" value="Homeodomain-like"/>
    <property type="match status" value="1"/>
</dbReference>
<dbReference type="InterPro" id="IPR050863">
    <property type="entry name" value="CenT-Element_Derived"/>
</dbReference>
<proteinExistence type="predicted"/>
<feature type="domain" description="HTH CENPB-type" evidence="3">
    <location>
        <begin position="147"/>
        <end position="219"/>
    </location>
</feature>
<evidence type="ECO:0000313" key="5">
    <source>
        <dbReference type="Proteomes" id="UP000580250"/>
    </source>
</evidence>
<accession>A0A6V7YAR3</accession>
<dbReference type="PANTHER" id="PTHR19303">
    <property type="entry name" value="TRANSPOSON"/>
    <property type="match status" value="1"/>
</dbReference>
<evidence type="ECO:0000313" key="4">
    <source>
        <dbReference type="EMBL" id="CAD2208668.1"/>
    </source>
</evidence>
<evidence type="ECO:0000256" key="1">
    <source>
        <dbReference type="ARBA" id="ARBA00004123"/>
    </source>
</evidence>
<dbReference type="AlphaFoldDB" id="A0A6V7YAR3"/>
<evidence type="ECO:0000256" key="2">
    <source>
        <dbReference type="ARBA" id="ARBA00023125"/>
    </source>
</evidence>
<dbReference type="SMART" id="SM00674">
    <property type="entry name" value="CENPB"/>
    <property type="match status" value="1"/>
</dbReference>
<sequence>MCCSCNKPTSGGHSCKICEKPCHAIELCSVSCGEEGYGANVICSDCFINVDDIEDSEEGNNEVDVKEQVKKAKKRAYTITEKIDILDFARNTSIHEASRHFKIDRVTIRNWKKQESSLKSMYVRGWGTDFKLYPLNFRKNPSTRKRSIGGGRKLADSDFDNALKSWINELRSKKLRVTRNMIVLEAQKISISYPGLENFKASNGWLDYFLKRHNFSMRRPTSVAQKTPEEFAEIIFHTRLCCRRNFNFIRPGWWIMFAEKGSKTVTVKSTGHEKTHVTVMLTARSDGFKLPPFVLLPRKRPIPEIEKLFKNKLKLVWCGKNWMDNELISKYLEEVFGNFLFGSRLLIWDSFRAHISGETKQTLKRAWDSLSSSAWDSLSKDLIIKSFVSCGMTTDENGKLDEHIHVFKPEGAISNGITLLRQRRNENAIENLNLIEEIDVEEDKIYESDFSIELNIDLNI</sequence>
<dbReference type="SUPFAM" id="SSF46689">
    <property type="entry name" value="Homeodomain-like"/>
    <property type="match status" value="1"/>
</dbReference>
<organism evidence="4 5">
    <name type="scientific">Meloidogyne enterolobii</name>
    <name type="common">Root-knot nematode worm</name>
    <name type="synonym">Meloidogyne mayaguensis</name>
    <dbReference type="NCBI Taxonomy" id="390850"/>
    <lineage>
        <taxon>Eukaryota</taxon>
        <taxon>Metazoa</taxon>
        <taxon>Ecdysozoa</taxon>
        <taxon>Nematoda</taxon>
        <taxon>Chromadorea</taxon>
        <taxon>Rhabditida</taxon>
        <taxon>Tylenchina</taxon>
        <taxon>Tylenchomorpha</taxon>
        <taxon>Tylenchoidea</taxon>
        <taxon>Meloidogynidae</taxon>
        <taxon>Meloidogyninae</taxon>
        <taxon>Meloidogyne</taxon>
    </lineage>
</organism>
<protein>
    <recommendedName>
        <fullName evidence="3">HTH CENPB-type domain-containing protein</fullName>
    </recommendedName>
</protein>
<gene>
    <name evidence="4" type="ORF">MENT_LOCUS62734</name>
</gene>
<reference evidence="4 5" key="1">
    <citation type="submission" date="2020-08" db="EMBL/GenBank/DDBJ databases">
        <authorList>
            <person name="Koutsovoulos G."/>
            <person name="Danchin GJ E."/>
        </authorList>
    </citation>
    <scope>NUCLEOTIDE SEQUENCE [LARGE SCALE GENOMIC DNA]</scope>
</reference>
<dbReference type="Pfam" id="PF23663">
    <property type="entry name" value="Znf_SCAND3"/>
    <property type="match status" value="1"/>
</dbReference>